<keyword evidence="1" id="KW-0812">Transmembrane</keyword>
<feature type="transmembrane region" description="Helical" evidence="1">
    <location>
        <begin position="7"/>
        <end position="30"/>
    </location>
</feature>
<accession>A0A4P8VTZ0</accession>
<sequence>MVGFFYFSISVFVSESVFFSVTVSSFNFLWSKNLDWRDSSLAFISSVSMSFAKKKTSASTWYIGVFFALCNWLFKLLRCWSSKKLFSANNCSTTEGLTCSSTLAISSSLRLLSITINLSFKPSESSELKGVKGVKGVIGVSVTWPVEEMVCEVEGLEVSISFSCRGKLDRSLFFSLFSVRFAFISIILSLKPWNKVFSFDSFSVTETPKPDYIYDRSSEWSLNLEDK</sequence>
<protein>
    <submittedName>
        <fullName evidence="2">Uncharacterized protein</fullName>
    </submittedName>
</protein>
<organism evidence="2">
    <name type="scientific">Arthonia quintaria</name>
    <dbReference type="NCBI Taxonomy" id="2563724"/>
    <lineage>
        <taxon>Eukaryota</taxon>
        <taxon>Fungi</taxon>
        <taxon>Dikarya</taxon>
        <taxon>Ascomycota</taxon>
        <taxon>Pezizomycotina</taxon>
        <taxon>Arthoniomycetes</taxon>
        <taxon>Arthoniales</taxon>
        <taxon>Arthoniaceae</taxon>
        <taxon>Arthonia</taxon>
    </lineage>
</organism>
<name>A0A4P8VTZ0_9PEZI</name>
<reference evidence="2" key="1">
    <citation type="submission" date="2018-05" db="EMBL/GenBank/DDBJ databases">
        <title>The complete mitochondrial genome of the lichenized fungus Arthonia quintaria.</title>
        <authorList>
            <person name="Nadiadi A.Y."/>
            <person name="Bailey D.W."/>
            <person name="Keepers K.G."/>
            <person name="Pogoda C.S."/>
            <person name="Tripp E.A."/>
            <person name="Lendemer J.C."/>
            <person name="Kane N.C."/>
        </authorList>
    </citation>
    <scope>NUCLEOTIDE SEQUENCE</scope>
</reference>
<feature type="transmembrane region" description="Helical" evidence="1">
    <location>
        <begin position="172"/>
        <end position="190"/>
    </location>
</feature>
<keyword evidence="1" id="KW-1133">Transmembrane helix</keyword>
<keyword evidence="1" id="KW-0472">Membrane</keyword>
<keyword evidence="2" id="KW-0496">Mitochondrion</keyword>
<evidence type="ECO:0000256" key="1">
    <source>
        <dbReference type="SAM" id="Phobius"/>
    </source>
</evidence>
<proteinExistence type="predicted"/>
<dbReference type="EMBL" id="MH308712">
    <property type="protein sequence ID" value="QCS25167.1"/>
    <property type="molecule type" value="Genomic_DNA"/>
</dbReference>
<feature type="transmembrane region" description="Helical" evidence="1">
    <location>
        <begin position="59"/>
        <end position="77"/>
    </location>
</feature>
<evidence type="ECO:0000313" key="2">
    <source>
        <dbReference type="EMBL" id="QCS25167.1"/>
    </source>
</evidence>
<dbReference type="AlphaFoldDB" id="A0A4P8VTZ0"/>
<geneLocation type="mitochondrion" evidence="2"/>
<gene>
    <name evidence="2" type="primary">ORF8</name>
</gene>